<dbReference type="GO" id="GO:0044781">
    <property type="term" value="P:bacterial-type flagellum organization"/>
    <property type="evidence" value="ECO:0007669"/>
    <property type="project" value="UniProtKB-KW"/>
</dbReference>
<dbReference type="KEGG" id="rge:RGE_16790"/>
<dbReference type="STRING" id="983917.RGE_16790"/>
<accession>I0HPT3</accession>
<evidence type="ECO:0000256" key="11">
    <source>
        <dbReference type="SAM" id="Coils"/>
    </source>
</evidence>
<dbReference type="InterPro" id="IPR053716">
    <property type="entry name" value="Flag_assembly_chemotaxis_eff"/>
</dbReference>
<keyword evidence="11" id="KW-0175">Coiled coil</keyword>
<keyword evidence="4" id="KW-0813">Transport</keyword>
<evidence type="ECO:0000256" key="4">
    <source>
        <dbReference type="ARBA" id="ARBA00022448"/>
    </source>
</evidence>
<evidence type="ECO:0000313" key="14">
    <source>
        <dbReference type="Proteomes" id="UP000007883"/>
    </source>
</evidence>
<dbReference type="AlphaFoldDB" id="I0HPT3"/>
<proteinExistence type="inferred from homology"/>
<evidence type="ECO:0000256" key="1">
    <source>
        <dbReference type="ARBA" id="ARBA00004413"/>
    </source>
</evidence>
<keyword evidence="9" id="KW-0472">Membrane</keyword>
<sequence length="151" mass="17698">MSTALATLLEQAESERDQIQAAVQRAEEHARRAQAQAEQLDGYRGEYQNRWSTQFRQLGAVEILHCYRSFGDRIDEALVQQQQQIETAKANLERLRQRLVAAETRVASVRKLIERRELERQRVQARRDQRQTDETAQQIRWRASQAESAQH</sequence>
<keyword evidence="8" id="KW-0653">Protein transport</keyword>
<comment type="similarity">
    <text evidence="2">Belongs to the FliJ family.</text>
</comment>
<keyword evidence="10" id="KW-1006">Bacterial flagellum protein export</keyword>
<dbReference type="Proteomes" id="UP000007883">
    <property type="component" value="Chromosome"/>
</dbReference>
<feature type="compositionally biased region" description="Basic and acidic residues" evidence="12">
    <location>
        <begin position="123"/>
        <end position="133"/>
    </location>
</feature>
<keyword evidence="13" id="KW-0969">Cilium</keyword>
<dbReference type="InterPro" id="IPR052570">
    <property type="entry name" value="FliJ"/>
</dbReference>
<comment type="subcellular location">
    <subcellularLocation>
        <location evidence="1">Cell membrane</location>
        <topology evidence="1">Peripheral membrane protein</topology>
        <orientation evidence="1">Cytoplasmic side</orientation>
    </subcellularLocation>
</comment>
<evidence type="ECO:0000256" key="2">
    <source>
        <dbReference type="ARBA" id="ARBA00010004"/>
    </source>
</evidence>
<organism evidence="13 14">
    <name type="scientific">Rubrivivax gelatinosus (strain NBRC 100245 / IL144)</name>
    <dbReference type="NCBI Taxonomy" id="983917"/>
    <lineage>
        <taxon>Bacteria</taxon>
        <taxon>Pseudomonadati</taxon>
        <taxon>Pseudomonadota</taxon>
        <taxon>Betaproteobacteria</taxon>
        <taxon>Burkholderiales</taxon>
        <taxon>Sphaerotilaceae</taxon>
        <taxon>Rubrivivax</taxon>
    </lineage>
</organism>
<dbReference type="eggNOG" id="COG2882">
    <property type="taxonomic scope" value="Bacteria"/>
</dbReference>
<evidence type="ECO:0000256" key="12">
    <source>
        <dbReference type="SAM" id="MobiDB-lite"/>
    </source>
</evidence>
<dbReference type="PANTHER" id="PTHR38786">
    <property type="entry name" value="FLAGELLAR FLIJ PROTEIN"/>
    <property type="match status" value="1"/>
</dbReference>
<dbReference type="EMBL" id="AP012320">
    <property type="protein sequence ID" value="BAL95020.1"/>
    <property type="molecule type" value="Genomic_DNA"/>
</dbReference>
<dbReference type="NCBIfam" id="TIGR02473">
    <property type="entry name" value="flagell_FliJ"/>
    <property type="match status" value="1"/>
</dbReference>
<dbReference type="Gene3D" id="1.10.287.1700">
    <property type="match status" value="1"/>
</dbReference>
<evidence type="ECO:0000256" key="10">
    <source>
        <dbReference type="ARBA" id="ARBA00023225"/>
    </source>
</evidence>
<dbReference type="GO" id="GO:0006935">
    <property type="term" value="P:chemotaxis"/>
    <property type="evidence" value="ECO:0007669"/>
    <property type="project" value="UniProtKB-KW"/>
</dbReference>
<keyword evidence="5" id="KW-1003">Cell membrane</keyword>
<evidence type="ECO:0000256" key="8">
    <source>
        <dbReference type="ARBA" id="ARBA00022927"/>
    </source>
</evidence>
<reference evidence="13 14" key="1">
    <citation type="journal article" date="2012" name="J. Bacteriol.">
        <title>Complete genome sequence of phototrophic betaproteobacterium Rubrivivax gelatinosus IL144.</title>
        <authorList>
            <person name="Nagashima S."/>
            <person name="Kamimura A."/>
            <person name="Shimizu T."/>
            <person name="Nakamura-isaki S."/>
            <person name="Aono E."/>
            <person name="Sakamoto K."/>
            <person name="Ichikawa N."/>
            <person name="Nakazawa H."/>
            <person name="Sekine M."/>
            <person name="Yamazaki S."/>
            <person name="Fujita N."/>
            <person name="Shimada K."/>
            <person name="Hanada S."/>
            <person name="Nagashima K.V.P."/>
        </authorList>
    </citation>
    <scope>NUCLEOTIDE SEQUENCE [LARGE SCALE GENOMIC DNA]</scope>
    <source>
        <strain evidence="14">NBRC 100245 / IL144</strain>
    </source>
</reference>
<evidence type="ECO:0000256" key="9">
    <source>
        <dbReference type="ARBA" id="ARBA00023136"/>
    </source>
</evidence>
<dbReference type="Pfam" id="PF02050">
    <property type="entry name" value="FliJ"/>
    <property type="match status" value="1"/>
</dbReference>
<dbReference type="GO" id="GO:0071973">
    <property type="term" value="P:bacterial-type flagellum-dependent cell motility"/>
    <property type="evidence" value="ECO:0007669"/>
    <property type="project" value="InterPro"/>
</dbReference>
<feature type="region of interest" description="Disordered" evidence="12">
    <location>
        <begin position="123"/>
        <end position="151"/>
    </location>
</feature>
<evidence type="ECO:0000256" key="3">
    <source>
        <dbReference type="ARBA" id="ARBA00020392"/>
    </source>
</evidence>
<evidence type="ECO:0000256" key="5">
    <source>
        <dbReference type="ARBA" id="ARBA00022475"/>
    </source>
</evidence>
<evidence type="ECO:0000256" key="7">
    <source>
        <dbReference type="ARBA" id="ARBA00022795"/>
    </source>
</evidence>
<keyword evidence="7" id="KW-1005">Bacterial flagellum biogenesis</keyword>
<protein>
    <recommendedName>
        <fullName evidence="3">Flagellar FliJ protein</fullName>
    </recommendedName>
</protein>
<evidence type="ECO:0000256" key="6">
    <source>
        <dbReference type="ARBA" id="ARBA00022500"/>
    </source>
</evidence>
<dbReference type="GO" id="GO:0005886">
    <property type="term" value="C:plasma membrane"/>
    <property type="evidence" value="ECO:0007669"/>
    <property type="project" value="UniProtKB-SubCell"/>
</dbReference>
<keyword evidence="13" id="KW-0966">Cell projection</keyword>
<keyword evidence="14" id="KW-1185">Reference proteome</keyword>
<feature type="coiled-coil region" evidence="11">
    <location>
        <begin position="5"/>
        <end position="43"/>
    </location>
</feature>
<keyword evidence="13" id="KW-0282">Flagellum</keyword>
<dbReference type="InterPro" id="IPR012823">
    <property type="entry name" value="Flagell_FliJ"/>
</dbReference>
<dbReference type="PATRIC" id="fig|983917.3.peg.1642"/>
<dbReference type="PANTHER" id="PTHR38786:SF1">
    <property type="entry name" value="FLAGELLAR FLIJ PROTEIN"/>
    <property type="match status" value="1"/>
</dbReference>
<gene>
    <name evidence="13" type="primary">fliJ</name>
    <name evidence="13" type="ordered locus">RGE_16790</name>
</gene>
<name>I0HPT3_RUBGI</name>
<keyword evidence="6" id="KW-0145">Chemotaxis</keyword>
<evidence type="ECO:0000313" key="13">
    <source>
        <dbReference type="EMBL" id="BAL95020.1"/>
    </source>
</evidence>
<dbReference type="RefSeq" id="WP_014427884.1">
    <property type="nucleotide sequence ID" value="NC_017075.1"/>
</dbReference>
<dbReference type="GO" id="GO:0015031">
    <property type="term" value="P:protein transport"/>
    <property type="evidence" value="ECO:0007669"/>
    <property type="project" value="UniProtKB-KW"/>
</dbReference>
<dbReference type="HOGENOM" id="CLU_140293_0_0_4"/>
<dbReference type="GO" id="GO:0009288">
    <property type="term" value="C:bacterial-type flagellum"/>
    <property type="evidence" value="ECO:0007669"/>
    <property type="project" value="InterPro"/>
</dbReference>